<feature type="region of interest" description="Disordered" evidence="1">
    <location>
        <begin position="100"/>
        <end position="177"/>
    </location>
</feature>
<dbReference type="Ensembl" id="ENSNMLT00000018866.1">
    <property type="protein sequence ID" value="ENSNMLP00000016760.1"/>
    <property type="gene ID" value="ENSNMLG00000011121.1"/>
</dbReference>
<dbReference type="InterPro" id="IPR051189">
    <property type="entry name" value="Splicing_assoc_domain"/>
</dbReference>
<organism evidence="2 3">
    <name type="scientific">Neogobius melanostomus</name>
    <name type="common">round goby</name>
    <dbReference type="NCBI Taxonomy" id="47308"/>
    <lineage>
        <taxon>Eukaryota</taxon>
        <taxon>Metazoa</taxon>
        <taxon>Chordata</taxon>
        <taxon>Craniata</taxon>
        <taxon>Vertebrata</taxon>
        <taxon>Euteleostomi</taxon>
        <taxon>Actinopterygii</taxon>
        <taxon>Neopterygii</taxon>
        <taxon>Teleostei</taxon>
        <taxon>Neoteleostei</taxon>
        <taxon>Acanthomorphata</taxon>
        <taxon>Gobiaria</taxon>
        <taxon>Gobiiformes</taxon>
        <taxon>Gobioidei</taxon>
        <taxon>Gobiidae</taxon>
        <taxon>Benthophilinae</taxon>
        <taxon>Neogobiini</taxon>
        <taxon>Neogobius</taxon>
    </lineage>
</organism>
<protein>
    <recommendedName>
        <fullName evidence="4">G-patch domain containing 2 like</fullName>
    </recommendedName>
</protein>
<sequence length="207" mass="24223">MDELVQDLVSALEQSSEQKKLGELWEEMMLNPLQQRRQVRRRRAQRRHREASVYPYWLEASESSMDEASRSCRRSLATASLANCSDSDELTVSNHWHRVSRRPLRPSPTSWPDYDSYTENTPGRPLRRRRKVKRVTSDVSTRMQTKLRVPNVNRRQRHRPPRVQHLSGSNRSGGWVRADQQTEGARLMGQEHWTRTLSQASDVGDLH</sequence>
<evidence type="ECO:0000256" key="1">
    <source>
        <dbReference type="SAM" id="MobiDB-lite"/>
    </source>
</evidence>
<reference evidence="2" key="1">
    <citation type="submission" date="2025-08" db="UniProtKB">
        <authorList>
            <consortium name="Ensembl"/>
        </authorList>
    </citation>
    <scope>IDENTIFICATION</scope>
</reference>
<accession>A0A8C6TDW7</accession>
<name>A0A8C6TDW7_9GOBI</name>
<evidence type="ECO:0000313" key="2">
    <source>
        <dbReference type="Ensembl" id="ENSNMLP00000016760.1"/>
    </source>
</evidence>
<reference evidence="2" key="2">
    <citation type="submission" date="2025-09" db="UniProtKB">
        <authorList>
            <consortium name="Ensembl"/>
        </authorList>
    </citation>
    <scope>IDENTIFICATION</scope>
</reference>
<feature type="region of interest" description="Disordered" evidence="1">
    <location>
        <begin position="188"/>
        <end position="207"/>
    </location>
</feature>
<proteinExistence type="predicted"/>
<keyword evidence="3" id="KW-1185">Reference proteome</keyword>
<evidence type="ECO:0000313" key="3">
    <source>
        <dbReference type="Proteomes" id="UP000694523"/>
    </source>
</evidence>
<dbReference type="PANTHER" id="PTHR14195">
    <property type="entry name" value="G PATCH DOMAIN CONTAINING PROTEIN 2"/>
    <property type="match status" value="1"/>
</dbReference>
<evidence type="ECO:0008006" key="4">
    <source>
        <dbReference type="Google" id="ProtNLM"/>
    </source>
</evidence>
<feature type="compositionally biased region" description="Basic residues" evidence="1">
    <location>
        <begin position="125"/>
        <end position="134"/>
    </location>
</feature>
<dbReference type="Proteomes" id="UP000694523">
    <property type="component" value="Unplaced"/>
</dbReference>
<dbReference type="AlphaFoldDB" id="A0A8C6TDW7"/>